<proteinExistence type="predicted"/>
<reference evidence="2 3" key="1">
    <citation type="journal article" date="2014" name="Nature">
        <title>An environmental bacterial taxon with a large and distinct metabolic repertoire.</title>
        <authorList>
            <person name="Wilson M.C."/>
            <person name="Mori T."/>
            <person name="Ruckert C."/>
            <person name="Uria A.R."/>
            <person name="Helf M.J."/>
            <person name="Takada K."/>
            <person name="Gernert C."/>
            <person name="Steffens U.A."/>
            <person name="Heycke N."/>
            <person name="Schmitt S."/>
            <person name="Rinke C."/>
            <person name="Helfrich E.J."/>
            <person name="Brachmann A.O."/>
            <person name="Gurgui C."/>
            <person name="Wakimoto T."/>
            <person name="Kracht M."/>
            <person name="Crusemann M."/>
            <person name="Hentschel U."/>
            <person name="Abe I."/>
            <person name="Matsunaga S."/>
            <person name="Kalinowski J."/>
            <person name="Takeyama H."/>
            <person name="Piel J."/>
        </authorList>
    </citation>
    <scope>NUCLEOTIDE SEQUENCE [LARGE SCALE GENOMIC DNA]</scope>
    <source>
        <strain evidence="3">TSY1</strain>
    </source>
</reference>
<dbReference type="CDD" id="cd00198">
    <property type="entry name" value="vWFA"/>
    <property type="match status" value="1"/>
</dbReference>
<dbReference type="HOGENOM" id="CLU_054927_2_0_7"/>
<organism evidence="2 3">
    <name type="scientific">Entotheonella factor</name>
    <dbReference type="NCBI Taxonomy" id="1429438"/>
    <lineage>
        <taxon>Bacteria</taxon>
        <taxon>Pseudomonadati</taxon>
        <taxon>Nitrospinota/Tectimicrobiota group</taxon>
        <taxon>Candidatus Tectimicrobiota</taxon>
        <taxon>Candidatus Entotheonellia</taxon>
        <taxon>Candidatus Entotheonellales</taxon>
        <taxon>Candidatus Entotheonellaceae</taxon>
        <taxon>Candidatus Entotheonella</taxon>
    </lineage>
</organism>
<dbReference type="PANTHER" id="PTHR33608">
    <property type="entry name" value="BLL2464 PROTEIN"/>
    <property type="match status" value="1"/>
</dbReference>
<dbReference type="PANTHER" id="PTHR33608:SF6">
    <property type="entry name" value="BLL2464 PROTEIN"/>
    <property type="match status" value="1"/>
</dbReference>
<sequence>MDSGKSRDSLIDAMLQRLCYIPYRTRWQAHQMRLGQRASRQRGEGLEFDQIKAYQAGEGIRRVNWAATARTGYASLFVNSYYDEKDLTILILVDLSGSMDFGSARLTKKALAAELSASLVYSALACNDRIGLLGFTSEVACYFPPGHNRSYQWMIPEAILSHDSTCARANFGAVAQALQVYLKRRSLVFLLSDFLTEDMDGLMQALELMRRQHDLRSLWLTDPREHDLPVAHAIMRTQDLETGDYVTMRLSRRNCRRMAQAAQAHQERLHAIWQELDIAYTQVAPESDYETDITHWVASPLGRGRR</sequence>
<name>W4LW87_ENTF1</name>
<dbReference type="EMBL" id="AZHW01000211">
    <property type="protein sequence ID" value="ETX01642.1"/>
    <property type="molecule type" value="Genomic_DNA"/>
</dbReference>
<feature type="domain" description="DUF58" evidence="1">
    <location>
        <begin position="51"/>
        <end position="267"/>
    </location>
</feature>
<dbReference type="InterPro" id="IPR036465">
    <property type="entry name" value="vWFA_dom_sf"/>
</dbReference>
<evidence type="ECO:0000313" key="2">
    <source>
        <dbReference type="EMBL" id="ETX01642.1"/>
    </source>
</evidence>
<dbReference type="Pfam" id="PF01882">
    <property type="entry name" value="DUF58"/>
    <property type="match status" value="1"/>
</dbReference>
<comment type="caution">
    <text evidence="2">The sequence shown here is derived from an EMBL/GenBank/DDBJ whole genome shotgun (WGS) entry which is preliminary data.</text>
</comment>
<keyword evidence="3" id="KW-1185">Reference proteome</keyword>
<evidence type="ECO:0000313" key="3">
    <source>
        <dbReference type="Proteomes" id="UP000019141"/>
    </source>
</evidence>
<accession>W4LW87</accession>
<dbReference type="InterPro" id="IPR002881">
    <property type="entry name" value="DUF58"/>
</dbReference>
<dbReference type="Gene3D" id="3.40.50.410">
    <property type="entry name" value="von Willebrand factor, type A domain"/>
    <property type="match status" value="1"/>
</dbReference>
<dbReference type="Proteomes" id="UP000019141">
    <property type="component" value="Unassembled WGS sequence"/>
</dbReference>
<dbReference type="SUPFAM" id="SSF53300">
    <property type="entry name" value="vWA-like"/>
    <property type="match status" value="1"/>
</dbReference>
<gene>
    <name evidence="2" type="ORF">ETSY1_06675</name>
</gene>
<protein>
    <recommendedName>
        <fullName evidence="1">DUF58 domain-containing protein</fullName>
    </recommendedName>
</protein>
<evidence type="ECO:0000259" key="1">
    <source>
        <dbReference type="Pfam" id="PF01882"/>
    </source>
</evidence>
<dbReference type="AlphaFoldDB" id="W4LW87"/>